<organism evidence="4">
    <name type="scientific">Grosmannia clavigera (strain kw1407 / UAMH 11150)</name>
    <name type="common">Blue stain fungus</name>
    <name type="synonym">Graphiocladiella clavigera</name>
    <dbReference type="NCBI Taxonomy" id="655863"/>
    <lineage>
        <taxon>Eukaryota</taxon>
        <taxon>Fungi</taxon>
        <taxon>Dikarya</taxon>
        <taxon>Ascomycota</taxon>
        <taxon>Pezizomycotina</taxon>
        <taxon>Sordariomycetes</taxon>
        <taxon>Sordariomycetidae</taxon>
        <taxon>Ophiostomatales</taxon>
        <taxon>Ophiostomataceae</taxon>
        <taxon>Leptographium</taxon>
    </lineage>
</organism>
<feature type="domain" description="Rhamnogalacturonase A/B/Epimerase-like pectate lyase" evidence="2">
    <location>
        <begin position="344"/>
        <end position="414"/>
    </location>
</feature>
<evidence type="ECO:0000256" key="1">
    <source>
        <dbReference type="SAM" id="SignalP"/>
    </source>
</evidence>
<dbReference type="SUPFAM" id="SSF51126">
    <property type="entry name" value="Pectin lyase-like"/>
    <property type="match status" value="2"/>
</dbReference>
<dbReference type="GeneID" id="25978279"/>
<dbReference type="Gene3D" id="2.160.20.10">
    <property type="entry name" value="Single-stranded right-handed beta-helix, Pectin lyase-like"/>
    <property type="match status" value="3"/>
</dbReference>
<sequence length="928" mass="99976">MHILASLGLLAALAIGVISQDAAPFWMESIAHSGVAAFNPDKSYVVFRNVKDYGAKGDGDYYYTQIIGDPRDMPTIKATAGFIANIIGMLDGDLYVSGKLKYTSTNVFFRQLRNIRFDTTSVPGSVTAVHWPSAQATSIQNCVFVLSPDPSKHHTGIFMEEGSGGFLNDLVFYGGEYGCQLGSQQFTMRNLTFFNAQTAIFQIWNWSWTYKSIYVYNCQIGLNMSGPVVGSVAILDSGFYNTPTGIISGRSPSTQENPGAGSLVLENVVFRNVDTAVVAPQGTVVNGNPSGSIGNLYAPTGPSVYQSFDEAYFPELRSLKMGGKYLERSKPQYENVASSNFLTARAFGAKGDGVTDDTAALNALFLNASAAFSHSIAFVDAGYYLVTDTVRIPPNVRIVGEALAAVIMGSGAKFEKMSAPYPVVQVGRPGEKGYVEWSDMIVSTQGPTAGAVLIEYNLETQTGPCAAIYPPSGMWDVHVRVGGFAGSQLQVSQCGKTPQLANYVNPACVAAYLSMHITPFATNLYLENNWFWVADHDIEDPQGAQISVFGGRGLLIESQKGHIWLVGTAAEHHVKYQYQLVKTHDIWMGLIQTEAPYFQPNPTAPAPFDLVDSNLHDPDFVSDCAAESSATAQLPGSPPCAMAWGLRIVDSQNISIYGAGLYSFFNNYDTSCSAPGNGEHCQARMVYVGVSENRTNGIATKKQAKFDSGSASTGNVDGAVVLLNDTSDSATWNMAGIEIYNLNTLGTVSMINRQGADVALYHENIAGYTSCVVLFKFWQNETSSEAMPVSHRAANSASLRLAVVATNFSTNFACNEDPNQLCSEKKSHKLPYRVLHAPKPDEVARSILPVLDGVPRPFKTSEGNNTSNATVHEHANVARDSVLQLTTDASTSGSSEMGTSILTLSPTLSAHFPAPLPSQTDCDFDYAW</sequence>
<keyword evidence="4" id="KW-1185">Reference proteome</keyword>
<dbReference type="OrthoDB" id="1046782at2759"/>
<accession>F0XKA5</accession>
<evidence type="ECO:0000259" key="2">
    <source>
        <dbReference type="Pfam" id="PF12708"/>
    </source>
</evidence>
<gene>
    <name evidence="3" type="ORF">CMQ_5004</name>
</gene>
<feature type="signal peptide" evidence="1">
    <location>
        <begin position="1"/>
        <end position="19"/>
    </location>
</feature>
<dbReference type="InParanoid" id="F0XKA5"/>
<protein>
    <submittedName>
        <fullName evidence="3">Beta-glucanase</fullName>
    </submittedName>
</protein>
<evidence type="ECO:0000313" key="4">
    <source>
        <dbReference type="Proteomes" id="UP000007796"/>
    </source>
</evidence>
<proteinExistence type="predicted"/>
<dbReference type="AlphaFoldDB" id="F0XKA5"/>
<dbReference type="CDD" id="cd23668">
    <property type="entry name" value="GH55_beta13glucanase-like"/>
    <property type="match status" value="1"/>
</dbReference>
<dbReference type="RefSeq" id="XP_014171415.1">
    <property type="nucleotide sequence ID" value="XM_014315940.1"/>
</dbReference>
<dbReference type="EMBL" id="GL629787">
    <property type="protein sequence ID" value="EFX01933.1"/>
    <property type="molecule type" value="Genomic_DNA"/>
</dbReference>
<evidence type="ECO:0000313" key="3">
    <source>
        <dbReference type="EMBL" id="EFX01933.1"/>
    </source>
</evidence>
<feature type="chain" id="PRO_5003264034" evidence="1">
    <location>
        <begin position="20"/>
        <end position="928"/>
    </location>
</feature>
<keyword evidence="1" id="KW-0732">Signal</keyword>
<dbReference type="InterPro" id="IPR012334">
    <property type="entry name" value="Pectin_lyas_fold"/>
</dbReference>
<feature type="domain" description="Rhamnogalacturonase A/B/Epimerase-like pectate lyase" evidence="2">
    <location>
        <begin position="60"/>
        <end position="223"/>
    </location>
</feature>
<dbReference type="InterPro" id="IPR011050">
    <property type="entry name" value="Pectin_lyase_fold/virulence"/>
</dbReference>
<reference evidence="3 4" key="1">
    <citation type="journal article" date="2011" name="Proc. Natl. Acad. Sci. U.S.A.">
        <title>Genome and transcriptome analyses of the mountain pine beetle-fungal symbiont Grosmannia clavigera, a lodgepole pine pathogen.</title>
        <authorList>
            <person name="DiGuistini S."/>
            <person name="Wang Y."/>
            <person name="Liao N.Y."/>
            <person name="Taylor G."/>
            <person name="Tanguay P."/>
            <person name="Feau N."/>
            <person name="Henrissat B."/>
            <person name="Chan S.K."/>
            <person name="Hesse-Orce U."/>
            <person name="Alamouti S.M."/>
            <person name="Tsui C.K.M."/>
            <person name="Docking R.T."/>
            <person name="Levasseur A."/>
            <person name="Haridas S."/>
            <person name="Robertson G."/>
            <person name="Birol I."/>
            <person name="Holt R.A."/>
            <person name="Marra M.A."/>
            <person name="Hamelin R.C."/>
            <person name="Hirst M."/>
            <person name="Jones S.J.M."/>
            <person name="Bohlmann J."/>
            <person name="Breuil C."/>
        </authorList>
    </citation>
    <scope>NUCLEOTIDE SEQUENCE [LARGE SCALE GENOMIC DNA]</scope>
    <source>
        <strain evidence="4">kw1407 / UAMH 11150</strain>
    </source>
</reference>
<dbReference type="Proteomes" id="UP000007796">
    <property type="component" value="Unassembled WGS sequence"/>
</dbReference>
<dbReference type="STRING" id="655863.F0XKA5"/>
<dbReference type="eggNOG" id="ENOG502QV54">
    <property type="taxonomic scope" value="Eukaryota"/>
</dbReference>
<dbReference type="Pfam" id="PF12708">
    <property type="entry name" value="Pect-lyase_RHGA_epim"/>
    <property type="match status" value="2"/>
</dbReference>
<dbReference type="InterPro" id="IPR024535">
    <property type="entry name" value="RHGA/B-epi-like_pectate_lyase"/>
</dbReference>
<name>F0XKA5_GROCL</name>
<dbReference type="HOGENOM" id="CLU_002540_2_2_1"/>